<keyword evidence="3 7" id="KW-0238">DNA-binding</keyword>
<dbReference type="InterPro" id="IPR003313">
    <property type="entry name" value="AraC-bd"/>
</dbReference>
<dbReference type="SUPFAM" id="SSF51215">
    <property type="entry name" value="Regulatory protein AraC"/>
    <property type="match status" value="1"/>
</dbReference>
<dbReference type="GO" id="GO:0051213">
    <property type="term" value="F:dioxygenase activity"/>
    <property type="evidence" value="ECO:0007669"/>
    <property type="project" value="UniProtKB-KW"/>
</dbReference>
<proteinExistence type="predicted"/>
<evidence type="ECO:0000256" key="1">
    <source>
        <dbReference type="ARBA" id="ARBA00022490"/>
    </source>
</evidence>
<reference evidence="7 8" key="1">
    <citation type="submission" date="2020-08" db="EMBL/GenBank/DDBJ databases">
        <title>Genomic Encyclopedia of Type Strains, Phase III (KMG-III): the genomes of soil and plant-associated and newly described type strains.</title>
        <authorList>
            <person name="Whitman W."/>
        </authorList>
    </citation>
    <scope>NUCLEOTIDE SEQUENCE [LARGE SCALE GENOMIC DNA]</scope>
    <source>
        <strain evidence="7 8">CECT 8234</strain>
    </source>
</reference>
<dbReference type="SUPFAM" id="SSF46689">
    <property type="entry name" value="Homeodomain-like"/>
    <property type="match status" value="2"/>
</dbReference>
<dbReference type="InterPro" id="IPR009057">
    <property type="entry name" value="Homeodomain-like_sf"/>
</dbReference>
<dbReference type="GO" id="GO:0043565">
    <property type="term" value="F:sequence-specific DNA binding"/>
    <property type="evidence" value="ECO:0007669"/>
    <property type="project" value="InterPro"/>
</dbReference>
<keyword evidence="7" id="KW-0560">Oxidoreductase</keyword>
<dbReference type="InterPro" id="IPR050204">
    <property type="entry name" value="AraC_XylS_family_regulators"/>
</dbReference>
<keyword evidence="7" id="KW-0223">Dioxygenase</keyword>
<evidence type="ECO:0000256" key="2">
    <source>
        <dbReference type="ARBA" id="ARBA00023015"/>
    </source>
</evidence>
<dbReference type="InterPro" id="IPR020449">
    <property type="entry name" value="Tscrpt_reg_AraC-type_HTH"/>
</dbReference>
<dbReference type="PROSITE" id="PS01124">
    <property type="entry name" value="HTH_ARAC_FAMILY_2"/>
    <property type="match status" value="1"/>
</dbReference>
<name>A0A7W5CBM3_9BACL</name>
<dbReference type="Proteomes" id="UP000518605">
    <property type="component" value="Unassembled WGS sequence"/>
</dbReference>
<evidence type="ECO:0000256" key="3">
    <source>
        <dbReference type="ARBA" id="ARBA00023125"/>
    </source>
</evidence>
<keyword evidence="5" id="KW-0804">Transcription</keyword>
<gene>
    <name evidence="7" type="ORF">FHS16_004809</name>
</gene>
<keyword evidence="2" id="KW-0805">Transcription regulation</keyword>
<dbReference type="Gene3D" id="1.10.10.60">
    <property type="entry name" value="Homeodomain-like"/>
    <property type="match status" value="2"/>
</dbReference>
<dbReference type="SMART" id="SM00342">
    <property type="entry name" value="HTH_ARAC"/>
    <property type="match status" value="1"/>
</dbReference>
<accession>A0A7W5CBM3</accession>
<dbReference type="AlphaFoldDB" id="A0A7W5CBM3"/>
<organism evidence="7 8">
    <name type="scientific">Paenibacillus endophyticus</name>
    <dbReference type="NCBI Taxonomy" id="1294268"/>
    <lineage>
        <taxon>Bacteria</taxon>
        <taxon>Bacillati</taxon>
        <taxon>Bacillota</taxon>
        <taxon>Bacilli</taxon>
        <taxon>Bacillales</taxon>
        <taxon>Paenibacillaceae</taxon>
        <taxon>Paenibacillus</taxon>
    </lineage>
</organism>
<evidence type="ECO:0000256" key="4">
    <source>
        <dbReference type="ARBA" id="ARBA00023159"/>
    </source>
</evidence>
<dbReference type="PROSITE" id="PS00041">
    <property type="entry name" value="HTH_ARAC_FAMILY_1"/>
    <property type="match status" value="1"/>
</dbReference>
<dbReference type="InterPro" id="IPR037923">
    <property type="entry name" value="HTH-like"/>
</dbReference>
<evidence type="ECO:0000259" key="6">
    <source>
        <dbReference type="PROSITE" id="PS01124"/>
    </source>
</evidence>
<evidence type="ECO:0000256" key="5">
    <source>
        <dbReference type="ARBA" id="ARBA00023163"/>
    </source>
</evidence>
<dbReference type="EMBL" id="JACHXW010000018">
    <property type="protein sequence ID" value="MBB3154727.1"/>
    <property type="molecule type" value="Genomic_DNA"/>
</dbReference>
<dbReference type="PRINTS" id="PR00032">
    <property type="entry name" value="HTHARAC"/>
</dbReference>
<protein>
    <submittedName>
        <fullName evidence="7">AraC-like DNA-binding protein/quercetin dioxygenase-like cupin family protein</fullName>
    </submittedName>
</protein>
<keyword evidence="4" id="KW-0010">Activator</keyword>
<keyword evidence="1" id="KW-0963">Cytoplasm</keyword>
<dbReference type="PANTHER" id="PTHR46796">
    <property type="entry name" value="HTH-TYPE TRANSCRIPTIONAL ACTIVATOR RHAS-RELATED"/>
    <property type="match status" value="1"/>
</dbReference>
<dbReference type="GO" id="GO:0003700">
    <property type="term" value="F:DNA-binding transcription factor activity"/>
    <property type="evidence" value="ECO:0007669"/>
    <property type="project" value="InterPro"/>
</dbReference>
<keyword evidence="8" id="KW-1185">Reference proteome</keyword>
<evidence type="ECO:0000313" key="8">
    <source>
        <dbReference type="Proteomes" id="UP000518605"/>
    </source>
</evidence>
<dbReference type="InterPro" id="IPR018062">
    <property type="entry name" value="HTH_AraC-typ_CS"/>
</dbReference>
<sequence length="303" mass="34750">MKPHEEANKLLAIETGQDSHSQRARWTFNIEKEPLIHGVSELVMLGSDDLRKASPLFEHDHPGCYEFVLIERGKARWELDSFIYETHAGDLFHTRPGEKHRGGFNVIEPCKFWWLIVKAPLIQDWLSLPLEEIRQLDQAMLQLQRVKNIGLTPVETFKKLKTALMSDSPLKSTIVRSAILELIIAFIQPSGGTSAIAADLLSQYSKLIDKMTKEPEWRPAVDELAAFAGVSVSHFYRTFQDYTGEPPITFVERLRIRSACRQLKESQDKITDISYRLGYQSSQHFATVFKRFMGVTPSEWRCT</sequence>
<evidence type="ECO:0000313" key="7">
    <source>
        <dbReference type="EMBL" id="MBB3154727.1"/>
    </source>
</evidence>
<dbReference type="PANTHER" id="PTHR46796:SF13">
    <property type="entry name" value="HTH-TYPE TRANSCRIPTIONAL ACTIVATOR RHAS"/>
    <property type="match status" value="1"/>
</dbReference>
<feature type="domain" description="HTH araC/xylS-type" evidence="6">
    <location>
        <begin position="202"/>
        <end position="303"/>
    </location>
</feature>
<dbReference type="InterPro" id="IPR018060">
    <property type="entry name" value="HTH_AraC"/>
</dbReference>
<dbReference type="Pfam" id="PF12833">
    <property type="entry name" value="HTH_18"/>
    <property type="match status" value="1"/>
</dbReference>
<comment type="caution">
    <text evidence="7">The sequence shown here is derived from an EMBL/GenBank/DDBJ whole genome shotgun (WGS) entry which is preliminary data.</text>
</comment>
<dbReference type="Gene3D" id="2.60.120.10">
    <property type="entry name" value="Jelly Rolls"/>
    <property type="match status" value="1"/>
</dbReference>
<dbReference type="Pfam" id="PF02311">
    <property type="entry name" value="AraC_binding"/>
    <property type="match status" value="1"/>
</dbReference>
<dbReference type="InterPro" id="IPR014710">
    <property type="entry name" value="RmlC-like_jellyroll"/>
</dbReference>
<dbReference type="RefSeq" id="WP_183568694.1">
    <property type="nucleotide sequence ID" value="NZ_CBCSLB010000018.1"/>
</dbReference>